<dbReference type="AlphaFoldDB" id="A0A540W2X2"/>
<organism evidence="1 2">
    <name type="scientific">Kitasatospora acidiphila</name>
    <dbReference type="NCBI Taxonomy" id="2567942"/>
    <lineage>
        <taxon>Bacteria</taxon>
        <taxon>Bacillati</taxon>
        <taxon>Actinomycetota</taxon>
        <taxon>Actinomycetes</taxon>
        <taxon>Kitasatosporales</taxon>
        <taxon>Streptomycetaceae</taxon>
        <taxon>Kitasatospora</taxon>
    </lineage>
</organism>
<proteinExistence type="predicted"/>
<dbReference type="RefSeq" id="WP_141634014.1">
    <property type="nucleotide sequence ID" value="NZ_VIGB01000003.1"/>
</dbReference>
<dbReference type="OrthoDB" id="3322815at2"/>
<accession>A0A540W2X2</accession>
<name>A0A540W2X2_9ACTN</name>
<dbReference type="EMBL" id="VIGB01000003">
    <property type="protein sequence ID" value="TQF03365.1"/>
    <property type="molecule type" value="Genomic_DNA"/>
</dbReference>
<comment type="caution">
    <text evidence="1">The sequence shown here is derived from an EMBL/GenBank/DDBJ whole genome shotgun (WGS) entry which is preliminary data.</text>
</comment>
<evidence type="ECO:0000313" key="1">
    <source>
        <dbReference type="EMBL" id="TQF03365.1"/>
    </source>
</evidence>
<keyword evidence="2" id="KW-1185">Reference proteome</keyword>
<sequence length="509" mass="56735">MSSEANVDFEPIGPDGLKQVPVIAQALDNQWLATPELRGLWDGRLSARAALRRQDERVRAEYVRALVNGEQTVVNRAYLYNNPAVARDYLNDSPQREAFKRLLADGVLIPFLWNESSPVQEPWFGVDGAGWQGWSRVCQETRLSCLRMDWDDAANAEDAQALGREFSRYAHDLNLIDVPALARVLEVPAERQERLRERLLDVADFCNTRIRETGLVLRDDIYRHFVVTDGANPADRGYDRTREFGAEIKQLIDLAYNVNLADRLGAYALTPQGSPPRSALQEWHLKRQTPGRDLAPGQLVEIVRRTAFEVVQEGLFVESFAELTLTDVLALRGTPQWRRYLARLQGLLTDPLVAEPARFADPEHGAPAVVAAYVEMLREASSLVSKRRVAARMARWMPTVELLVEVANAGVRVLLGANPAFEILGEVTRAFANRAAPVVVRLLVNRQVGRAEQARLDSSLRVIEGRFPGSGLRQWEALIADLRLAGFTEVGAVGGRAEAAELAEPERVG</sequence>
<gene>
    <name evidence="1" type="ORF">E6W39_15425</name>
</gene>
<dbReference type="Proteomes" id="UP000319103">
    <property type="component" value="Unassembled WGS sequence"/>
</dbReference>
<reference evidence="1 2" key="1">
    <citation type="submission" date="2019-06" db="EMBL/GenBank/DDBJ databases">
        <title>Description of Kitasatospora acidophila sp. nov. isolated from pine grove soil, and reclassification of Streptomyces novaecaesareae to Kitasatospora novaeceasareae comb. nov.</title>
        <authorList>
            <person name="Kim M.J."/>
        </authorList>
    </citation>
    <scope>NUCLEOTIDE SEQUENCE [LARGE SCALE GENOMIC DNA]</scope>
    <source>
        <strain evidence="1 2">MMS16-CNU292</strain>
    </source>
</reference>
<protein>
    <submittedName>
        <fullName evidence="1">Uncharacterized protein</fullName>
    </submittedName>
</protein>
<evidence type="ECO:0000313" key="2">
    <source>
        <dbReference type="Proteomes" id="UP000319103"/>
    </source>
</evidence>